<evidence type="ECO:0000313" key="3">
    <source>
        <dbReference type="Proteomes" id="UP000196531"/>
    </source>
</evidence>
<evidence type="ECO:0000313" key="2">
    <source>
        <dbReference type="EMBL" id="OUR99826.1"/>
    </source>
</evidence>
<reference evidence="3" key="1">
    <citation type="journal article" date="2017" name="Proc. Natl. Acad. Sci. U.S.A.">
        <title>Simulation of Deepwater Horizon oil plume reveals substrate specialization within a complex community of hydrocarbon-degraders.</title>
        <authorList>
            <person name="Hu P."/>
            <person name="Dubinsky E.A."/>
            <person name="Probst A.J."/>
            <person name="Wang J."/>
            <person name="Sieber C.M.K."/>
            <person name="Tom L.M."/>
            <person name="Gardinali P."/>
            <person name="Banfield J.F."/>
            <person name="Atlas R.M."/>
            <person name="Andersen G.L."/>
        </authorList>
    </citation>
    <scope>NUCLEOTIDE SEQUENCE [LARGE SCALE GENOMIC DNA]</scope>
</reference>
<comment type="caution">
    <text evidence="2">The sequence shown here is derived from an EMBL/GenBank/DDBJ whole genome shotgun (WGS) entry which is preliminary data.</text>
</comment>
<dbReference type="Gene3D" id="2.60.120.1440">
    <property type="match status" value="1"/>
</dbReference>
<dbReference type="PANTHER" id="PTHR38731">
    <property type="entry name" value="LIPL45-RELATED LIPOPROTEIN-RELATED"/>
    <property type="match status" value="1"/>
</dbReference>
<name>A0A1Y5FGD6_9BACT</name>
<protein>
    <recommendedName>
        <fullName evidence="1">FecR protein domain-containing protein</fullName>
    </recommendedName>
</protein>
<dbReference type="EMBL" id="MAAO01000002">
    <property type="protein sequence ID" value="OUR99826.1"/>
    <property type="molecule type" value="Genomic_DNA"/>
</dbReference>
<organism evidence="2 3">
    <name type="scientific">Halobacteriovorax marinus</name>
    <dbReference type="NCBI Taxonomy" id="97084"/>
    <lineage>
        <taxon>Bacteria</taxon>
        <taxon>Pseudomonadati</taxon>
        <taxon>Bdellovibrionota</taxon>
        <taxon>Bacteriovoracia</taxon>
        <taxon>Bacteriovoracales</taxon>
        <taxon>Halobacteriovoraceae</taxon>
        <taxon>Halobacteriovorax</taxon>
    </lineage>
</organism>
<dbReference type="PANTHER" id="PTHR38731:SF1">
    <property type="entry name" value="FECR PROTEIN DOMAIN-CONTAINING PROTEIN"/>
    <property type="match status" value="1"/>
</dbReference>
<accession>A0A1Y5FGD6</accession>
<dbReference type="Pfam" id="PF04773">
    <property type="entry name" value="FecR"/>
    <property type="match status" value="1"/>
</dbReference>
<dbReference type="InterPro" id="IPR006860">
    <property type="entry name" value="FecR"/>
</dbReference>
<evidence type="ECO:0000259" key="1">
    <source>
        <dbReference type="Pfam" id="PF04773"/>
    </source>
</evidence>
<feature type="domain" description="FecR protein" evidence="1">
    <location>
        <begin position="55"/>
        <end position="155"/>
    </location>
</feature>
<dbReference type="AlphaFoldDB" id="A0A1Y5FGD6"/>
<dbReference type="Proteomes" id="UP000196531">
    <property type="component" value="Unassembled WGS sequence"/>
</dbReference>
<gene>
    <name evidence="2" type="ORF">A9Q84_02015</name>
</gene>
<sequence>MTRLYLPILTILFCLDTWGSSHQIGKVTLLRGKARIIRDAGEVKLSKGSSIQENDLIKTAPQSLVRVIFSDKTKVLIGPNSEFQIEDYSVEKRVNVFKLVTGQFRAKIEKKVRKGESLDFKTKLAGLGVRGTEFLTNSYIVQGKSVTDTALLKGSLATSIEGANSFQLKAGQAFNTNALSMGKGLTKLSPEVVEKLLASADSLLPNMQNLDGTFNKINDLINKSLSNLSSPSLTPAIVGASLGMATVSQKIIPKLKKKKKKKRNKQKIDLAKEPWDIRDALMRKKALRVTNDCFYWFYKTIPGGGEAERFRRERDCDEFDNDL</sequence>
<proteinExistence type="predicted"/>